<evidence type="ECO:0000313" key="2">
    <source>
        <dbReference type="Proteomes" id="UP001147760"/>
    </source>
</evidence>
<reference evidence="1" key="1">
    <citation type="submission" date="2022-12" db="EMBL/GenBank/DDBJ databases">
        <authorList>
            <person name="Petersen C."/>
        </authorList>
    </citation>
    <scope>NUCLEOTIDE SEQUENCE</scope>
    <source>
        <strain evidence="1">IBT 17660</strain>
    </source>
</reference>
<dbReference type="EMBL" id="JAPWDO010000003">
    <property type="protein sequence ID" value="KAJ5478970.1"/>
    <property type="molecule type" value="Genomic_DNA"/>
</dbReference>
<dbReference type="AlphaFoldDB" id="A0A9X0BQG1"/>
<comment type="caution">
    <text evidence="1">The sequence shown here is derived from an EMBL/GenBank/DDBJ whole genome shotgun (WGS) entry which is preliminary data.</text>
</comment>
<evidence type="ECO:0000313" key="1">
    <source>
        <dbReference type="EMBL" id="KAJ5478970.1"/>
    </source>
</evidence>
<accession>A0A9X0BQG1</accession>
<keyword evidence="2" id="KW-1185">Reference proteome</keyword>
<dbReference type="OrthoDB" id="3645574at2759"/>
<reference evidence="1" key="2">
    <citation type="journal article" date="2023" name="IMA Fungus">
        <title>Comparative genomic study of the Penicillium genus elucidates a diverse pangenome and 15 lateral gene transfer events.</title>
        <authorList>
            <person name="Petersen C."/>
            <person name="Sorensen T."/>
            <person name="Nielsen M.R."/>
            <person name="Sondergaard T.E."/>
            <person name="Sorensen J.L."/>
            <person name="Fitzpatrick D.A."/>
            <person name="Frisvad J.C."/>
            <person name="Nielsen K.L."/>
        </authorList>
    </citation>
    <scope>NUCLEOTIDE SEQUENCE</scope>
    <source>
        <strain evidence="1">IBT 17660</strain>
    </source>
</reference>
<name>A0A9X0BQG1_9EURO</name>
<proteinExistence type="predicted"/>
<protein>
    <submittedName>
        <fullName evidence="1">Uncharacterized protein</fullName>
    </submittedName>
</protein>
<gene>
    <name evidence="1" type="ORF">N7530_004479</name>
</gene>
<sequence>MTHRGATLPLLRGNTTLESALEQEEDILLELDYPEQRIDFFVLLYSNRGDIERIASYHLCLGPLDTCRTGDVNEWVHGSFNVCIPLYVNKQDRDLGKQALIRFPLPYKIGEFRNPGNVDKKLRCEAITFIGYIRIVRRYLSLSCGDLGLLEVKVIKTAISKLKEQTSFVGSYVCSLPTETLRPLYWLTGCSVDKLIEEYLETFSEAYEGFVGIFEEEEKQIPPISNNPSNVLIGQIL</sequence>
<dbReference type="Proteomes" id="UP001147760">
    <property type="component" value="Unassembled WGS sequence"/>
</dbReference>
<organism evidence="1 2">
    <name type="scientific">Penicillium desertorum</name>
    <dbReference type="NCBI Taxonomy" id="1303715"/>
    <lineage>
        <taxon>Eukaryota</taxon>
        <taxon>Fungi</taxon>
        <taxon>Dikarya</taxon>
        <taxon>Ascomycota</taxon>
        <taxon>Pezizomycotina</taxon>
        <taxon>Eurotiomycetes</taxon>
        <taxon>Eurotiomycetidae</taxon>
        <taxon>Eurotiales</taxon>
        <taxon>Aspergillaceae</taxon>
        <taxon>Penicillium</taxon>
    </lineage>
</organism>